<evidence type="ECO:0000313" key="2">
    <source>
        <dbReference type="Proteomes" id="UP000266426"/>
    </source>
</evidence>
<reference evidence="1 2" key="1">
    <citation type="journal article" date="2017" name="ISME J.">
        <title>Energy and carbon metabolisms in a deep terrestrial subsurface fluid microbial community.</title>
        <authorList>
            <person name="Momper L."/>
            <person name="Jungbluth S.P."/>
            <person name="Lee M.D."/>
            <person name="Amend J.P."/>
        </authorList>
    </citation>
    <scope>NUCLEOTIDE SEQUENCE [LARGE SCALE GENOMIC DNA]</scope>
    <source>
        <strain evidence="1">SURF_26</strain>
    </source>
</reference>
<accession>A0A3A4R662</accession>
<name>A0A3A4R662_9BACT</name>
<dbReference type="AlphaFoldDB" id="A0A3A4R662"/>
<dbReference type="EMBL" id="QZJZ01000029">
    <property type="protein sequence ID" value="RJP60452.1"/>
    <property type="molecule type" value="Genomic_DNA"/>
</dbReference>
<protein>
    <submittedName>
        <fullName evidence="1">Uncharacterized protein</fullName>
    </submittedName>
</protein>
<proteinExistence type="predicted"/>
<gene>
    <name evidence="1" type="ORF">C4541_03930</name>
</gene>
<dbReference type="Proteomes" id="UP000266426">
    <property type="component" value="Unassembled WGS sequence"/>
</dbReference>
<evidence type="ECO:0000313" key="1">
    <source>
        <dbReference type="EMBL" id="RJP60452.1"/>
    </source>
</evidence>
<comment type="caution">
    <text evidence="1">The sequence shown here is derived from an EMBL/GenBank/DDBJ whole genome shotgun (WGS) entry which is preliminary data.</text>
</comment>
<sequence>MKNILIALLFAAIIVGLYLFIENRGYHHKKMLVVSVNEFYDMILKKDLDRLYEYLPDSLKQNKAKDDFIAATASYDKDEVLAAFSLVPITRYAIDGISTLDEERVEVTVIIYPEKKATPMKDIMIWKRVGNEWINDSYRRLVSGLVDSTVIEPAEKQQHLLETQMCKTRLQYLVIAAWEYTTEKNLTMDQFMSIPSEQWMTLLQENHLFMDNVIPQCPAQGNYTVSYDLPAGKMHFACTKHTSIDIPFTFGAVPAVKESEND</sequence>
<organism evidence="1 2">
    <name type="scientific">Candidatus Auribacter fodinae</name>
    <dbReference type="NCBI Taxonomy" id="2093366"/>
    <lineage>
        <taxon>Bacteria</taxon>
        <taxon>Pseudomonadati</taxon>
        <taxon>Candidatus Auribacterota</taxon>
        <taxon>Candidatus Auribacteria</taxon>
        <taxon>Candidatus Auribacterales</taxon>
        <taxon>Candidatus Auribacteraceae</taxon>
        <taxon>Candidatus Auribacter</taxon>
    </lineage>
</organism>